<comment type="similarity">
    <text evidence="2">Belongs to the RNA polymerase beta chain family.</text>
</comment>
<reference evidence="12" key="1">
    <citation type="submission" date="2024-02" db="UniProtKB">
        <authorList>
            <consortium name="WormBaseParasite"/>
        </authorList>
    </citation>
    <scope>IDENTIFICATION</scope>
</reference>
<name>A0AAF3EX80_9BILA</name>
<keyword evidence="5 8" id="KW-0240">DNA-directed RNA polymerase</keyword>
<dbReference type="Gene3D" id="1.10.10.10">
    <property type="entry name" value="Winged helix-like DNA-binding domain superfamily/Winged helix DNA-binding domain"/>
    <property type="match status" value="4"/>
</dbReference>
<proteinExistence type="inferred from homology"/>
<evidence type="ECO:0000259" key="9">
    <source>
        <dbReference type="Pfam" id="PF08221"/>
    </source>
</evidence>
<evidence type="ECO:0000256" key="1">
    <source>
        <dbReference type="ARBA" id="ARBA00004123"/>
    </source>
</evidence>
<dbReference type="SUPFAM" id="SSF46785">
    <property type="entry name" value="Winged helix' DNA-binding domain"/>
    <property type="match status" value="1"/>
</dbReference>
<dbReference type="InterPro" id="IPR013197">
    <property type="entry name" value="RNA_pol_III_RPC82-rel_HTH"/>
</dbReference>
<dbReference type="WBParaSite" id="MBELARI_LOCUS18172">
    <property type="protein sequence ID" value="MBELARI_LOCUS18172"/>
    <property type="gene ID" value="MBELARI_LOCUS18172"/>
</dbReference>
<dbReference type="Pfam" id="PF22536">
    <property type="entry name" value="WHD_POLR3C"/>
    <property type="match status" value="1"/>
</dbReference>
<evidence type="ECO:0000256" key="2">
    <source>
        <dbReference type="ARBA" id="ARBA00006835"/>
    </source>
</evidence>
<dbReference type="InterPro" id="IPR055207">
    <property type="entry name" value="POLR3C_WHD"/>
</dbReference>
<feature type="domain" description="DNA-directed RNA polymerase III subunit RPC3 winged-helix" evidence="10">
    <location>
        <begin position="330"/>
        <end position="405"/>
    </location>
</feature>
<dbReference type="Gene3D" id="6.10.140.1450">
    <property type="match status" value="1"/>
</dbReference>
<dbReference type="Pfam" id="PF08221">
    <property type="entry name" value="HTH_9"/>
    <property type="match status" value="1"/>
</dbReference>
<comment type="function">
    <text evidence="8">DNA-dependent RNA polymerase catalyzes the transcription of DNA into RNA using the four ribonucleoside triphosphates as substrates. Specific core component of RNA polymerase III which synthesizes small RNAs, such as 5S rRNA and tRNAs.</text>
</comment>
<dbReference type="AlphaFoldDB" id="A0AAF3EX80"/>
<accession>A0AAF3EX80</accession>
<dbReference type="PANTHER" id="PTHR12949:SF0">
    <property type="entry name" value="DNA-DIRECTED RNA POLYMERASE III SUBUNIT RPC3"/>
    <property type="match status" value="1"/>
</dbReference>
<dbReference type="FunFam" id="1.10.10.10:FF:000420">
    <property type="entry name" value="RNA polymerase III subunit, putative"/>
    <property type="match status" value="1"/>
</dbReference>
<evidence type="ECO:0000256" key="7">
    <source>
        <dbReference type="ARBA" id="ARBA00023242"/>
    </source>
</evidence>
<dbReference type="InterPro" id="IPR036390">
    <property type="entry name" value="WH_DNA-bd_sf"/>
</dbReference>
<comment type="similarity">
    <text evidence="8">Belongs to the eukaryotic RPC3/POLR3C RNA polymerase subunit family.</text>
</comment>
<dbReference type="InterPro" id="IPR039748">
    <property type="entry name" value="RPC3"/>
</dbReference>
<dbReference type="GO" id="GO:0005666">
    <property type="term" value="C:RNA polymerase III complex"/>
    <property type="evidence" value="ECO:0007669"/>
    <property type="project" value="UniProtKB-UniRule"/>
</dbReference>
<keyword evidence="11" id="KW-1185">Reference proteome</keyword>
<sequence>MSQLISLCRAVLNEHFGSVVGQVGEVLLKESAQFGILVFRLKDKVSLAQIRKALAILEQHNLVSFELVNAQRIVYKVNPWDVLMLLKIPRCGLIIKTLYQDVAESIYEEIIKEGRMTLSDTLRKMKERNPSLSFEEARSKFETLAKAEFIIREPPIDCYIKGCPIFAQKFEQFEVPAVTEAKVYLSEPPANRKRKAESGDSDAGIYWKINWMRFERYIRDELILDQIVGSKTNSPRDQLFRGTITALLKACETRATTIFALETVPVSLYDIIKTANDEKIATIEKGNAAFVLSTIIDESNGVLRKIGESGGGLYVIDYGRGMQLLAQSHIESLIREQLDTKAVRIFRLLQRTGYLEEEQIEKLIMLNPKETRELLYAMNEENYVFVQPLGKTSDFAPARTFYLYRTDFNRTVRLVEESTCKFLLNLMLRREHEEKEHRALLDRNEKMEAIIAENVDNNEELDEAARSQQRAEIEQIYMNDADRTLLGRHKNAKKKLMGSEIEIERVLYLLHTHLVFAERAIPMKKRGRTRKPLIIA</sequence>
<evidence type="ECO:0000313" key="12">
    <source>
        <dbReference type="WBParaSite" id="MBELARI_LOCUS18172"/>
    </source>
</evidence>
<evidence type="ECO:0000256" key="6">
    <source>
        <dbReference type="ARBA" id="ARBA00023163"/>
    </source>
</evidence>
<keyword evidence="6 8" id="KW-0804">Transcription</keyword>
<dbReference type="Proteomes" id="UP000887575">
    <property type="component" value="Unassembled WGS sequence"/>
</dbReference>
<evidence type="ECO:0000259" key="10">
    <source>
        <dbReference type="Pfam" id="PF22536"/>
    </source>
</evidence>
<keyword evidence="7 8" id="KW-0539">Nucleus</keyword>
<organism evidence="11 12">
    <name type="scientific">Mesorhabditis belari</name>
    <dbReference type="NCBI Taxonomy" id="2138241"/>
    <lineage>
        <taxon>Eukaryota</taxon>
        <taxon>Metazoa</taxon>
        <taxon>Ecdysozoa</taxon>
        <taxon>Nematoda</taxon>
        <taxon>Chromadorea</taxon>
        <taxon>Rhabditida</taxon>
        <taxon>Rhabditina</taxon>
        <taxon>Rhabditomorpha</taxon>
        <taxon>Rhabditoidea</taxon>
        <taxon>Rhabditidae</taxon>
        <taxon>Mesorhabditinae</taxon>
        <taxon>Mesorhabditis</taxon>
    </lineage>
</organism>
<evidence type="ECO:0000256" key="3">
    <source>
        <dbReference type="ARBA" id="ARBA00011206"/>
    </source>
</evidence>
<evidence type="ECO:0000256" key="5">
    <source>
        <dbReference type="ARBA" id="ARBA00022478"/>
    </source>
</evidence>
<dbReference type="PANTHER" id="PTHR12949">
    <property type="entry name" value="RNA POLYMERASE III DNA DIRECTED -RELATED"/>
    <property type="match status" value="1"/>
</dbReference>
<protein>
    <recommendedName>
        <fullName evidence="4 8">DNA-directed RNA polymerase III subunit RPC3</fullName>
        <shortName evidence="8">RNA polymerase III subunit C3</shortName>
    </recommendedName>
</protein>
<dbReference type="InterPro" id="IPR036388">
    <property type="entry name" value="WH-like_DNA-bd_sf"/>
</dbReference>
<dbReference type="GO" id="GO:0003697">
    <property type="term" value="F:single-stranded DNA binding"/>
    <property type="evidence" value="ECO:0007669"/>
    <property type="project" value="UniProtKB-UniRule"/>
</dbReference>
<evidence type="ECO:0000256" key="8">
    <source>
        <dbReference type="RuleBase" id="RU367076"/>
    </source>
</evidence>
<evidence type="ECO:0000313" key="11">
    <source>
        <dbReference type="Proteomes" id="UP000887575"/>
    </source>
</evidence>
<feature type="domain" description="RNA polymerase III subunit RPC82-related helix-turn-helix" evidence="9">
    <location>
        <begin position="6"/>
        <end position="65"/>
    </location>
</feature>
<comment type="subunit">
    <text evidence="3 8">Component of the RNA polymerase III (Pol III) complex consisting of 17 subunits.</text>
</comment>
<evidence type="ECO:0000256" key="4">
    <source>
        <dbReference type="ARBA" id="ARBA00016689"/>
    </source>
</evidence>
<comment type="subcellular location">
    <subcellularLocation>
        <location evidence="1 8">Nucleus</location>
    </subcellularLocation>
</comment>